<reference evidence="1" key="1">
    <citation type="submission" date="2009-10" db="EMBL/GenBank/DDBJ databases">
        <title>Diversity of trophic interactions inside an arsenic-rich microbial ecosystem.</title>
        <authorList>
            <person name="Bertin P.N."/>
            <person name="Heinrich-Salmeron A."/>
            <person name="Pelletier E."/>
            <person name="Goulhen-Chollet F."/>
            <person name="Arsene-Ploetze F."/>
            <person name="Gallien S."/>
            <person name="Calteau A."/>
            <person name="Vallenet D."/>
            <person name="Casiot C."/>
            <person name="Chane-Woon-Ming B."/>
            <person name="Giloteaux L."/>
            <person name="Barakat M."/>
            <person name="Bonnefoy V."/>
            <person name="Bruneel O."/>
            <person name="Chandler M."/>
            <person name="Cleiss J."/>
            <person name="Duran R."/>
            <person name="Elbaz-Poulichet F."/>
            <person name="Fonknechten N."/>
            <person name="Lauga B."/>
            <person name="Mornico D."/>
            <person name="Ortet P."/>
            <person name="Schaeffer C."/>
            <person name="Siguier P."/>
            <person name="Alexander Thil Smith A."/>
            <person name="Van Dorsselaer A."/>
            <person name="Weissenbach J."/>
            <person name="Medigue C."/>
            <person name="Le Paslier D."/>
        </authorList>
    </citation>
    <scope>NUCLEOTIDE SEQUENCE</scope>
</reference>
<sequence length="319" mass="35967">MYVQSECPCCLNRSFKSFLALTSPFIAEFVLEEPPSPTALLECKACHFRFFKHRFTDEEATRLYQGYRGPDYFRVRNRFEPWYTKHINDSIGSNPVEIAVRKRLASGFIRSYIRNWKAGAVLDYGGDRGQFIPDDIASDKYVFDISGAVPEAGVTALSSVTDLRKNRYDLIMLCHVLEHLSEPASILEELRSLSTNSSAFYFVEVPYERFSMPFSSENAALRWYLTAIGTMPAPILTAIDFYSTAVRTKLALVPPLGFPKLSEHINFFDVSSLTALLQRCGFEVVACRVMNQAKTTVGIQGTLLCVARSIGPDRVRNCV</sequence>
<accession>E6PD92</accession>
<dbReference type="AlphaFoldDB" id="E6PD92"/>
<dbReference type="Pfam" id="PF13489">
    <property type="entry name" value="Methyltransf_23"/>
    <property type="match status" value="1"/>
</dbReference>
<dbReference type="InterPro" id="IPR029063">
    <property type="entry name" value="SAM-dependent_MTases_sf"/>
</dbReference>
<protein>
    <submittedName>
        <fullName evidence="1">Uncharacterized protein</fullName>
    </submittedName>
</protein>
<dbReference type="SUPFAM" id="SSF53335">
    <property type="entry name" value="S-adenosyl-L-methionine-dependent methyltransferases"/>
    <property type="match status" value="1"/>
</dbReference>
<evidence type="ECO:0000313" key="1">
    <source>
        <dbReference type="EMBL" id="CBH74444.1"/>
    </source>
</evidence>
<dbReference type="EMBL" id="CABL01000001">
    <property type="protein sequence ID" value="CBH74444.1"/>
    <property type="molecule type" value="Genomic_DNA"/>
</dbReference>
<comment type="caution">
    <text evidence="1">The sequence shown here is derived from an EMBL/GenBank/DDBJ whole genome shotgun (WGS) entry which is preliminary data.</text>
</comment>
<dbReference type="Gene3D" id="3.40.50.150">
    <property type="entry name" value="Vaccinia Virus protein VP39"/>
    <property type="match status" value="1"/>
</dbReference>
<proteinExistence type="predicted"/>
<name>E6PD92_9ZZZZ</name>
<gene>
    <name evidence="1" type="ORF">CARN1_2331</name>
</gene>
<organism evidence="1">
    <name type="scientific">mine drainage metagenome</name>
    <dbReference type="NCBI Taxonomy" id="410659"/>
    <lineage>
        <taxon>unclassified sequences</taxon>
        <taxon>metagenomes</taxon>
        <taxon>ecological metagenomes</taxon>
    </lineage>
</organism>